<sequence length="116" mass="12345">MKIASSGSGGGFANLNFRLKDANNKYFVYLSDTQGIAIKKMVAGVQTELASKAFAIGINTTYRAEVVVSGNQIELYIDGDLQLSAADGGVSFVKGKVGLETYQATVLFDNVQVIEL</sequence>
<dbReference type="Gene3D" id="2.60.120.560">
    <property type="entry name" value="Exo-inulinase, domain 1"/>
    <property type="match status" value="1"/>
</dbReference>
<keyword evidence="2" id="KW-1185">Reference proteome</keyword>
<evidence type="ECO:0008006" key="3">
    <source>
        <dbReference type="Google" id="ProtNLM"/>
    </source>
</evidence>
<proteinExistence type="predicted"/>
<dbReference type="Proteomes" id="UP001153387">
    <property type="component" value="Unassembled WGS sequence"/>
</dbReference>
<dbReference type="AlphaFoldDB" id="A0A9X4QPB2"/>
<organism evidence="1 2">
    <name type="scientific">Cohnella ginsengisoli</name>
    <dbReference type="NCBI Taxonomy" id="425004"/>
    <lineage>
        <taxon>Bacteria</taxon>
        <taxon>Bacillati</taxon>
        <taxon>Bacillota</taxon>
        <taxon>Bacilli</taxon>
        <taxon>Bacillales</taxon>
        <taxon>Paenibacillaceae</taxon>
        <taxon>Cohnella</taxon>
    </lineage>
</organism>
<comment type="caution">
    <text evidence="1">The sequence shown here is derived from an EMBL/GenBank/DDBJ whole genome shotgun (WGS) entry which is preliminary data.</text>
</comment>
<gene>
    <name evidence="1" type="ORF">OMP38_22630</name>
</gene>
<reference evidence="1 2" key="1">
    <citation type="submission" date="2022-10" db="EMBL/GenBank/DDBJ databases">
        <title>Comparative genomic analysis of Cohnella hashimotonis sp. nov., isolated from the International Space Station.</title>
        <authorList>
            <person name="Simpson A."/>
            <person name="Venkateswaran K."/>
        </authorList>
    </citation>
    <scope>NUCLEOTIDE SEQUENCE [LARGE SCALE GENOMIC DNA]</scope>
    <source>
        <strain evidence="1 2">DSM 18997</strain>
    </source>
</reference>
<dbReference type="EMBL" id="JAPDHZ010000004">
    <property type="protein sequence ID" value="MDG0793327.1"/>
    <property type="molecule type" value="Genomic_DNA"/>
</dbReference>
<protein>
    <recommendedName>
        <fullName evidence="3">3-keto-disaccharide hydrolase domain-containing protein</fullName>
    </recommendedName>
</protein>
<accession>A0A9X4QPB2</accession>
<evidence type="ECO:0000313" key="2">
    <source>
        <dbReference type="Proteomes" id="UP001153387"/>
    </source>
</evidence>
<evidence type="ECO:0000313" key="1">
    <source>
        <dbReference type="EMBL" id="MDG0793327.1"/>
    </source>
</evidence>
<name>A0A9X4QPB2_9BACL</name>